<evidence type="ECO:0000313" key="3">
    <source>
        <dbReference type="Proteomes" id="UP000295375"/>
    </source>
</evidence>
<dbReference type="InterPro" id="IPR004360">
    <property type="entry name" value="Glyas_Fos-R_dOase_dom"/>
</dbReference>
<keyword evidence="3" id="KW-1185">Reference proteome</keyword>
<feature type="domain" description="VOC" evidence="1">
    <location>
        <begin position="155"/>
        <end position="273"/>
    </location>
</feature>
<dbReference type="CDD" id="cd07247">
    <property type="entry name" value="SgaA_N_like"/>
    <property type="match status" value="1"/>
</dbReference>
<evidence type="ECO:0000259" key="1">
    <source>
        <dbReference type="PROSITE" id="PS51819"/>
    </source>
</evidence>
<comment type="caution">
    <text evidence="2">The sequence shown here is derived from an EMBL/GenBank/DDBJ whole genome shotgun (WGS) entry which is preliminary data.</text>
</comment>
<evidence type="ECO:0000313" key="2">
    <source>
        <dbReference type="EMBL" id="TDQ48656.1"/>
    </source>
</evidence>
<name>A0A4R6UR20_9GAMM</name>
<dbReference type="SUPFAM" id="SSF54593">
    <property type="entry name" value="Glyoxalase/Bleomycin resistance protein/Dihydroxybiphenyl dioxygenase"/>
    <property type="match status" value="1"/>
</dbReference>
<dbReference type="PROSITE" id="PS51819">
    <property type="entry name" value="VOC"/>
    <property type="match status" value="1"/>
</dbReference>
<dbReference type="Proteomes" id="UP000295375">
    <property type="component" value="Unassembled WGS sequence"/>
</dbReference>
<dbReference type="InterPro" id="IPR029068">
    <property type="entry name" value="Glyas_Bleomycin-R_OHBP_Dase"/>
</dbReference>
<protein>
    <submittedName>
        <fullName evidence="2">Putative enzyme related to lactoylglutathione lyase</fullName>
    </submittedName>
</protein>
<organism evidence="2 3">
    <name type="scientific">Permianibacter aggregans</name>
    <dbReference type="NCBI Taxonomy" id="1510150"/>
    <lineage>
        <taxon>Bacteria</taxon>
        <taxon>Pseudomonadati</taxon>
        <taxon>Pseudomonadota</taxon>
        <taxon>Gammaproteobacteria</taxon>
        <taxon>Pseudomonadales</taxon>
        <taxon>Pseudomonadaceae</taxon>
        <taxon>Permianibacter</taxon>
    </lineage>
</organism>
<dbReference type="PANTHER" id="PTHR33993:SF14">
    <property type="entry name" value="GB|AAF24581.1"/>
    <property type="match status" value="1"/>
</dbReference>
<proteinExistence type="predicted"/>
<dbReference type="Gene3D" id="3.10.180.10">
    <property type="entry name" value="2,3-Dihydroxybiphenyl 1,2-Dioxygenase, domain 1"/>
    <property type="match status" value="1"/>
</dbReference>
<dbReference type="PANTHER" id="PTHR33993">
    <property type="entry name" value="GLYOXALASE-RELATED"/>
    <property type="match status" value="1"/>
</dbReference>
<reference evidence="2 3" key="1">
    <citation type="submission" date="2019-03" db="EMBL/GenBank/DDBJ databases">
        <title>Genomic Encyclopedia of Type Strains, Phase IV (KMG-IV): sequencing the most valuable type-strain genomes for metagenomic binning, comparative biology and taxonomic classification.</title>
        <authorList>
            <person name="Goeker M."/>
        </authorList>
    </citation>
    <scope>NUCLEOTIDE SEQUENCE [LARGE SCALE GENOMIC DNA]</scope>
    <source>
        <strain evidence="2 3">DSM 103792</strain>
    </source>
</reference>
<dbReference type="RefSeq" id="WP_198325200.1">
    <property type="nucleotide sequence ID" value="NZ_CP037953.1"/>
</dbReference>
<dbReference type="InterPro" id="IPR052164">
    <property type="entry name" value="Anthracycline_SecMetBiosynth"/>
</dbReference>
<dbReference type="Pfam" id="PF00903">
    <property type="entry name" value="Glyoxalase"/>
    <property type="match status" value="1"/>
</dbReference>
<dbReference type="EMBL" id="SNYM01000006">
    <property type="protein sequence ID" value="TDQ48656.1"/>
    <property type="molecule type" value="Genomic_DNA"/>
</dbReference>
<dbReference type="AlphaFoldDB" id="A0A4R6UR20"/>
<dbReference type="GO" id="GO:0016829">
    <property type="term" value="F:lyase activity"/>
    <property type="evidence" value="ECO:0007669"/>
    <property type="project" value="UniProtKB-KW"/>
</dbReference>
<sequence>MNTTAQDYLDFLANMEGRWRGRETFAAGIISEREMDAETRSECTLQLDGQLATLHFHQHFDEAPSHRGMAVYRVAHEPPALLMHWYDELDPEPVRFTGTISNGNLVLVGSMHQRAMRTTVEVHGDSMHSRTEMQQSDQSWQTVLQGQFVRQPPVAVGSIVWRDLTVNNAEQVRDFYQAVVGWKIEACDMGDYSDFSMLAADDECVAGVCHHRGVNEGIPSQWLQYVQVENLDDCISKAKSLGGEIVYGPKPLAGQHFCVVRDPAGAVLALCGPRA</sequence>
<dbReference type="InterPro" id="IPR037523">
    <property type="entry name" value="VOC_core"/>
</dbReference>
<keyword evidence="2" id="KW-0456">Lyase</keyword>
<gene>
    <name evidence="2" type="ORF">EV696_10696</name>
</gene>
<accession>A0A4R6UR20</accession>